<keyword evidence="2" id="KW-0812">Transmembrane</keyword>
<dbReference type="PANTHER" id="PTHR36480:SF10">
    <property type="entry name" value="LATE EMBRYOGENESIS ABUNDANT PROTEIN LEA-2 SUBGROUP DOMAIN-CONTAINING PROTEIN"/>
    <property type="match status" value="1"/>
</dbReference>
<reference evidence="4" key="3">
    <citation type="submission" date="2018-08" db="UniProtKB">
        <authorList>
            <consortium name="EnsemblPlants"/>
        </authorList>
    </citation>
    <scope>IDENTIFICATION</scope>
    <source>
        <strain evidence="4">cv. Bd21</strain>
    </source>
</reference>
<dbReference type="PANTHER" id="PTHR36480">
    <property type="entry name" value="OS06G0118900 PROTEIN-RELATED"/>
    <property type="match status" value="1"/>
</dbReference>
<dbReference type="AlphaFoldDB" id="I1H1I1"/>
<dbReference type="Gramene" id="KQK19824">
    <property type="protein sequence ID" value="KQK19824"/>
    <property type="gene ID" value="BRADI_1g50680v3"/>
</dbReference>
<dbReference type="Proteomes" id="UP000008810">
    <property type="component" value="Chromosome 1"/>
</dbReference>
<protein>
    <recommendedName>
        <fullName evidence="6">Late embryogenesis abundant protein LEA-2 subgroup domain-containing protein</fullName>
    </recommendedName>
</protein>
<proteinExistence type="predicted"/>
<dbReference type="HOGENOM" id="CLU_1241623_0_0_1"/>
<gene>
    <name evidence="4" type="primary">LOC112269976</name>
    <name evidence="3" type="ORF">BRADI_1g50680v3</name>
</gene>
<reference evidence="3" key="2">
    <citation type="submission" date="2017-06" db="EMBL/GenBank/DDBJ databases">
        <title>WGS assembly of Brachypodium distachyon.</title>
        <authorList>
            <consortium name="The International Brachypodium Initiative"/>
            <person name="Lucas S."/>
            <person name="Harmon-Smith M."/>
            <person name="Lail K."/>
            <person name="Tice H."/>
            <person name="Grimwood J."/>
            <person name="Bruce D."/>
            <person name="Barry K."/>
            <person name="Shu S."/>
            <person name="Lindquist E."/>
            <person name="Wang M."/>
            <person name="Pitluck S."/>
            <person name="Vogel J.P."/>
            <person name="Garvin D.F."/>
            <person name="Mockler T.C."/>
            <person name="Schmutz J."/>
            <person name="Rokhsar D."/>
            <person name="Bevan M.W."/>
        </authorList>
    </citation>
    <scope>NUCLEOTIDE SEQUENCE</scope>
    <source>
        <strain evidence="3">Bd21</strain>
    </source>
</reference>
<dbReference type="eggNOG" id="ENOG502R4VI">
    <property type="taxonomic scope" value="Eukaryota"/>
</dbReference>
<dbReference type="RefSeq" id="XP_024313318.1">
    <property type="nucleotide sequence ID" value="XM_024457550.1"/>
</dbReference>
<keyword evidence="2" id="KW-1133">Transmembrane helix</keyword>
<name>I1H1I1_BRADI</name>
<dbReference type="GeneID" id="112269976"/>
<dbReference type="EMBL" id="CM000880">
    <property type="protein sequence ID" value="KQK19824.1"/>
    <property type="molecule type" value="Genomic_DNA"/>
</dbReference>
<keyword evidence="5" id="KW-1185">Reference proteome</keyword>
<dbReference type="EnsemblPlants" id="KQK19824">
    <property type="protein sequence ID" value="KQK19824"/>
    <property type="gene ID" value="BRADI_1g50680v3"/>
</dbReference>
<feature type="compositionally biased region" description="Polar residues" evidence="1">
    <location>
        <begin position="204"/>
        <end position="223"/>
    </location>
</feature>
<evidence type="ECO:0000313" key="4">
    <source>
        <dbReference type="EnsemblPlants" id="KQK19824"/>
    </source>
</evidence>
<sequence>MEEDDHGGKRQYSRVRLCIDAVRYVVTLLMLVAALGVTVGAFAVSLRSEKLFVEVADGHVSVSASSNSSSPSDVTLSFSFNWINPSGRAGIQYSGIKVGLFLNGDDKEYSLSDPPNRTYSVPPKLVTEVSFLDIKLDELSPVPSMALVRRLQRTTKAKATTLVSLSGRLRTQVTGGLLTELKYTREVEAKYVCAQVTVGDGGSPQRQLQDAAQNVRCTESSQS</sequence>
<organism evidence="4">
    <name type="scientific">Brachypodium distachyon</name>
    <name type="common">Purple false brome</name>
    <name type="synonym">Trachynia distachya</name>
    <dbReference type="NCBI Taxonomy" id="15368"/>
    <lineage>
        <taxon>Eukaryota</taxon>
        <taxon>Viridiplantae</taxon>
        <taxon>Streptophyta</taxon>
        <taxon>Embryophyta</taxon>
        <taxon>Tracheophyta</taxon>
        <taxon>Spermatophyta</taxon>
        <taxon>Magnoliopsida</taxon>
        <taxon>Liliopsida</taxon>
        <taxon>Poales</taxon>
        <taxon>Poaceae</taxon>
        <taxon>BOP clade</taxon>
        <taxon>Pooideae</taxon>
        <taxon>Stipodae</taxon>
        <taxon>Brachypodieae</taxon>
        <taxon>Brachypodium</taxon>
    </lineage>
</organism>
<evidence type="ECO:0000256" key="1">
    <source>
        <dbReference type="SAM" id="MobiDB-lite"/>
    </source>
</evidence>
<feature type="region of interest" description="Disordered" evidence="1">
    <location>
        <begin position="200"/>
        <end position="223"/>
    </location>
</feature>
<accession>I1H1I1</accession>
<keyword evidence="2" id="KW-0472">Membrane</keyword>
<evidence type="ECO:0000313" key="5">
    <source>
        <dbReference type="Proteomes" id="UP000008810"/>
    </source>
</evidence>
<evidence type="ECO:0000313" key="3">
    <source>
        <dbReference type="EMBL" id="KQK19824.1"/>
    </source>
</evidence>
<evidence type="ECO:0000256" key="2">
    <source>
        <dbReference type="SAM" id="Phobius"/>
    </source>
</evidence>
<feature type="transmembrane region" description="Helical" evidence="2">
    <location>
        <begin position="21"/>
        <end position="44"/>
    </location>
</feature>
<evidence type="ECO:0008006" key="6">
    <source>
        <dbReference type="Google" id="ProtNLM"/>
    </source>
</evidence>
<reference evidence="3 4" key="1">
    <citation type="journal article" date="2010" name="Nature">
        <title>Genome sequencing and analysis of the model grass Brachypodium distachyon.</title>
        <authorList>
            <consortium name="International Brachypodium Initiative"/>
        </authorList>
    </citation>
    <scope>NUCLEOTIDE SEQUENCE [LARGE SCALE GENOMIC DNA]</scope>
    <source>
        <strain evidence="3">Bd21</strain>
        <strain evidence="4">cv. Bd21</strain>
    </source>
</reference>